<feature type="chain" id="PRO_5008922771" evidence="10">
    <location>
        <begin position="31"/>
        <end position="1002"/>
    </location>
</feature>
<dbReference type="InterPro" id="IPR039426">
    <property type="entry name" value="TonB-dep_rcpt-like"/>
</dbReference>
<dbReference type="FunFam" id="2.60.40.1120:FF:000003">
    <property type="entry name" value="Outer membrane protein Omp121"/>
    <property type="match status" value="1"/>
</dbReference>
<reference evidence="13 14" key="1">
    <citation type="submission" date="2016-09" db="EMBL/GenBank/DDBJ databases">
        <authorList>
            <person name="Capua I."/>
            <person name="De Benedictis P."/>
            <person name="Joannis T."/>
            <person name="Lombin L.H."/>
            <person name="Cattoli G."/>
        </authorList>
    </citation>
    <scope>NUCLEOTIDE SEQUENCE [LARGE SCALE GENOMIC DNA]</scope>
    <source>
        <strain evidence="13 14">UB20</strain>
    </source>
</reference>
<dbReference type="OrthoDB" id="9768177at2"/>
<dbReference type="GO" id="GO:0009279">
    <property type="term" value="C:cell outer membrane"/>
    <property type="evidence" value="ECO:0007669"/>
    <property type="project" value="UniProtKB-SubCell"/>
</dbReference>
<dbReference type="InterPro" id="IPR023997">
    <property type="entry name" value="TonB-dep_OMP_SusC/RagA_CS"/>
</dbReference>
<dbReference type="SUPFAM" id="SSF56935">
    <property type="entry name" value="Porins"/>
    <property type="match status" value="1"/>
</dbReference>
<dbReference type="Gene3D" id="2.60.40.1120">
    <property type="entry name" value="Carboxypeptidase-like, regulatory domain"/>
    <property type="match status" value="1"/>
</dbReference>
<protein>
    <submittedName>
        <fullName evidence="13">TonB-dependent receptor SusC</fullName>
    </submittedName>
</protein>
<evidence type="ECO:0000256" key="3">
    <source>
        <dbReference type="ARBA" id="ARBA00022452"/>
    </source>
</evidence>
<dbReference type="InterPro" id="IPR012910">
    <property type="entry name" value="Plug_dom"/>
</dbReference>
<evidence type="ECO:0000256" key="6">
    <source>
        <dbReference type="ARBA" id="ARBA00023136"/>
    </source>
</evidence>
<keyword evidence="5 9" id="KW-0798">TonB box</keyword>
<comment type="similarity">
    <text evidence="8 9">Belongs to the TonB-dependent receptor family.</text>
</comment>
<sequence length="1002" mass="111600" precursor="true">MKQEKNAKIGRWKAGLLAALMCVGVTVAYAQQVKGTVLDENGEPIIGANVVEKGTTNGMVTDLDGHYTLSVSNVEHAVLQFSYIGYNTKEEAVKGRSTIDVTMQPSVVNLGEVVAIGYGTQTRRQITGSVANVTEDNFNKGLTRDATDLLQGKVAGLMINSGSGDVTSTSRMRLRGVTTLQEDMGPLVVIDGIPGGDLSTVAPTDIESISVLKDATSAAIYGSRAAGGVILITTKKGVGNQTTVNYDGYMSVDVLANKPNLLNADQWRAYAAYSKQDPSVYDQYGADTDWFSELTRTGLSQNHSLSLSGGTSKGNYRISYTYQDRNGVMRDNKQERHSFRFQVQQRAINDRLRVGLTGSGTITDQQLPEAGNYILAYSMLPVYPVYNADGTYFTKVNAEFDQGNPVQNQDLNRKDNEMLYFYGSGDIQFELANGLNTKLNLYKSRFSDTRSEFNNSTTEDGQSDQGNAYKRNRVWNRNLLEWTIDYERAFGADEEHKIQALAGYSWEENAYAYFFAQNRNFLSNDLSYNSLQSGNGLKTGDVESGKSAYKLVSLYARAFYGYYNRYMITAMLRRDGSSKFGKNNKWGIFPSVSAAWGISEEAFMKDINWVNDLKLRVGYGVTGNQTGLDPYRTLELYGMKGIYYNDGSWKTAYAISQNANPDLKWESTATMNLGLDFSLFNGRFGGSVELYKKKTSDMLYTYAVPTPPFVYDRMMANVGDMENTGVEMMFNIGVIRNKELDWTMTLNGSYNKNEITRLSNNHYETDKVYVGSPWIRGGSGVTSHIVETGRPVGQFYMWKCKGISDEGKYIFEDINHDGNIDDADRTYCGTALPDVIFGWQNTVNYKSWDFSVFFRGMIGNEVFNGPRAAYGNNTYLLGTNALNDELIYKLKGQNSQICSYYVEDASFIRLDNIALGFTFNTKKIDWLSKARIYVAAQNLFVITGYKGLDPEVQLGGRNETDRANSSRTSTGIMAGSGLYPGIEYRDFYPKSKTFTVGLNVTF</sequence>
<dbReference type="PROSITE" id="PS52016">
    <property type="entry name" value="TONB_DEPENDENT_REC_3"/>
    <property type="match status" value="1"/>
</dbReference>
<keyword evidence="10" id="KW-0732">Signal</keyword>
<keyword evidence="7 8" id="KW-0998">Cell outer membrane</keyword>
<evidence type="ECO:0000256" key="8">
    <source>
        <dbReference type="PROSITE-ProRule" id="PRU01360"/>
    </source>
</evidence>
<keyword evidence="3 8" id="KW-1134">Transmembrane beta strand</keyword>
<dbReference type="InterPro" id="IPR023996">
    <property type="entry name" value="TonB-dep_OMP_SusC/RagA"/>
</dbReference>
<accession>A0A1D3UV44</accession>
<dbReference type="RefSeq" id="WP_074450165.1">
    <property type="nucleotide sequence ID" value="NZ_FMMM01000078.1"/>
</dbReference>
<dbReference type="InterPro" id="IPR000531">
    <property type="entry name" value="Beta-barrel_TonB"/>
</dbReference>
<dbReference type="NCBIfam" id="TIGR04057">
    <property type="entry name" value="SusC_RagA_signa"/>
    <property type="match status" value="1"/>
</dbReference>
<dbReference type="Pfam" id="PF00593">
    <property type="entry name" value="TonB_dep_Rec_b-barrel"/>
    <property type="match status" value="1"/>
</dbReference>
<keyword evidence="13" id="KW-0675">Receptor</keyword>
<keyword evidence="4 8" id="KW-0812">Transmembrane</keyword>
<evidence type="ECO:0000256" key="1">
    <source>
        <dbReference type="ARBA" id="ARBA00004571"/>
    </source>
</evidence>
<dbReference type="NCBIfam" id="TIGR04056">
    <property type="entry name" value="OMP_RagA_SusC"/>
    <property type="match status" value="1"/>
</dbReference>
<evidence type="ECO:0000256" key="10">
    <source>
        <dbReference type="SAM" id="SignalP"/>
    </source>
</evidence>
<proteinExistence type="inferred from homology"/>
<feature type="domain" description="TonB-dependent receptor plug" evidence="12">
    <location>
        <begin position="123"/>
        <end position="229"/>
    </location>
</feature>
<dbReference type="AlphaFoldDB" id="A0A1D3UV44"/>
<evidence type="ECO:0000256" key="9">
    <source>
        <dbReference type="RuleBase" id="RU003357"/>
    </source>
</evidence>
<feature type="domain" description="TonB-dependent receptor-like beta-barrel" evidence="11">
    <location>
        <begin position="387"/>
        <end position="939"/>
    </location>
</feature>
<evidence type="ECO:0000313" key="13">
    <source>
        <dbReference type="EMBL" id="SCQ24007.1"/>
    </source>
</evidence>
<organism evidence="13 14">
    <name type="scientific">Tannerella forsythia</name>
    <name type="common">Bacteroides forsythus</name>
    <dbReference type="NCBI Taxonomy" id="28112"/>
    <lineage>
        <taxon>Bacteria</taxon>
        <taxon>Pseudomonadati</taxon>
        <taxon>Bacteroidota</taxon>
        <taxon>Bacteroidia</taxon>
        <taxon>Bacteroidales</taxon>
        <taxon>Tannerellaceae</taxon>
        <taxon>Tannerella</taxon>
    </lineage>
</organism>
<dbReference type="InterPro" id="IPR037066">
    <property type="entry name" value="Plug_dom_sf"/>
</dbReference>
<evidence type="ECO:0000259" key="12">
    <source>
        <dbReference type="Pfam" id="PF07715"/>
    </source>
</evidence>
<evidence type="ECO:0000259" key="11">
    <source>
        <dbReference type="Pfam" id="PF00593"/>
    </source>
</evidence>
<dbReference type="Pfam" id="PF07715">
    <property type="entry name" value="Plug"/>
    <property type="match status" value="1"/>
</dbReference>
<evidence type="ECO:0000313" key="14">
    <source>
        <dbReference type="Proteomes" id="UP000182057"/>
    </source>
</evidence>
<keyword evidence="6 8" id="KW-0472">Membrane</keyword>
<comment type="subcellular location">
    <subcellularLocation>
        <location evidence="1 8">Cell outer membrane</location>
        <topology evidence="1 8">Multi-pass membrane protein</topology>
    </subcellularLocation>
</comment>
<dbReference type="InterPro" id="IPR008969">
    <property type="entry name" value="CarboxyPept-like_regulatory"/>
</dbReference>
<evidence type="ECO:0000256" key="5">
    <source>
        <dbReference type="ARBA" id="ARBA00023077"/>
    </source>
</evidence>
<dbReference type="EMBL" id="FMMM01000078">
    <property type="protein sequence ID" value="SCQ24007.1"/>
    <property type="molecule type" value="Genomic_DNA"/>
</dbReference>
<dbReference type="Proteomes" id="UP000182057">
    <property type="component" value="Unassembled WGS sequence"/>
</dbReference>
<gene>
    <name evidence="13" type="primary">susC_38</name>
    <name evidence="13" type="ORF">TFUB20_02239</name>
</gene>
<dbReference type="SUPFAM" id="SSF49464">
    <property type="entry name" value="Carboxypeptidase regulatory domain-like"/>
    <property type="match status" value="1"/>
</dbReference>
<evidence type="ECO:0000256" key="4">
    <source>
        <dbReference type="ARBA" id="ARBA00022692"/>
    </source>
</evidence>
<evidence type="ECO:0000256" key="7">
    <source>
        <dbReference type="ARBA" id="ARBA00023237"/>
    </source>
</evidence>
<dbReference type="InterPro" id="IPR036942">
    <property type="entry name" value="Beta-barrel_TonB_sf"/>
</dbReference>
<dbReference type="Gene3D" id="2.170.130.10">
    <property type="entry name" value="TonB-dependent receptor, plug domain"/>
    <property type="match status" value="1"/>
</dbReference>
<evidence type="ECO:0000256" key="2">
    <source>
        <dbReference type="ARBA" id="ARBA00022448"/>
    </source>
</evidence>
<name>A0A1D3UV44_TANFO</name>
<feature type="signal peptide" evidence="10">
    <location>
        <begin position="1"/>
        <end position="30"/>
    </location>
</feature>
<dbReference type="Gene3D" id="2.40.170.20">
    <property type="entry name" value="TonB-dependent receptor, beta-barrel domain"/>
    <property type="match status" value="1"/>
</dbReference>
<dbReference type="Pfam" id="PF13715">
    <property type="entry name" value="CarbopepD_reg_2"/>
    <property type="match status" value="1"/>
</dbReference>
<keyword evidence="2 8" id="KW-0813">Transport</keyword>